<dbReference type="SUPFAM" id="SSF46955">
    <property type="entry name" value="Putative DNA-binding domain"/>
    <property type="match status" value="1"/>
</dbReference>
<proteinExistence type="predicted"/>
<accession>A0A1M6HPY5</accession>
<protein>
    <submittedName>
        <fullName evidence="2">Transcriptional regulator, AlpA family</fullName>
    </submittedName>
</protein>
<dbReference type="STRING" id="1447782.SAMN05444417_3288"/>
<dbReference type="InterPro" id="IPR009061">
    <property type="entry name" value="DNA-bd_dom_put_sf"/>
</dbReference>
<evidence type="ECO:0000259" key="1">
    <source>
        <dbReference type="Pfam" id="PF12728"/>
    </source>
</evidence>
<evidence type="ECO:0000313" key="2">
    <source>
        <dbReference type="EMBL" id="SHJ24259.1"/>
    </source>
</evidence>
<dbReference type="EMBL" id="FQYO01000007">
    <property type="protein sequence ID" value="SHJ24259.1"/>
    <property type="molecule type" value="Genomic_DNA"/>
</dbReference>
<dbReference type="AlphaFoldDB" id="A0A1M6HPY5"/>
<organism evidence="2 3">
    <name type="scientific">Wenxinia saemankumensis</name>
    <dbReference type="NCBI Taxonomy" id="1447782"/>
    <lineage>
        <taxon>Bacteria</taxon>
        <taxon>Pseudomonadati</taxon>
        <taxon>Pseudomonadota</taxon>
        <taxon>Alphaproteobacteria</taxon>
        <taxon>Rhodobacterales</taxon>
        <taxon>Roseobacteraceae</taxon>
        <taxon>Wenxinia</taxon>
    </lineage>
</organism>
<gene>
    <name evidence="2" type="ORF">SAMN05444417_3288</name>
</gene>
<evidence type="ECO:0000313" key="3">
    <source>
        <dbReference type="Proteomes" id="UP000184292"/>
    </source>
</evidence>
<dbReference type="OrthoDB" id="9801242at2"/>
<keyword evidence="3" id="KW-1185">Reference proteome</keyword>
<sequence>MQSDPLIRDRTAADLLGVSVSTVWRWASEGTIPGPIRIANTSRWRRSEIEAVINRAAAERVAA</sequence>
<dbReference type="InterPro" id="IPR041657">
    <property type="entry name" value="HTH_17"/>
</dbReference>
<dbReference type="RefSeq" id="WP_073333833.1">
    <property type="nucleotide sequence ID" value="NZ_FQYO01000007.1"/>
</dbReference>
<dbReference type="Pfam" id="PF12728">
    <property type="entry name" value="HTH_17"/>
    <property type="match status" value="1"/>
</dbReference>
<dbReference type="Gene3D" id="1.10.238.160">
    <property type="match status" value="1"/>
</dbReference>
<name>A0A1M6HPY5_9RHOB</name>
<reference evidence="2 3" key="1">
    <citation type="submission" date="2016-11" db="EMBL/GenBank/DDBJ databases">
        <authorList>
            <person name="Jaros S."/>
            <person name="Januszkiewicz K."/>
            <person name="Wedrychowicz H."/>
        </authorList>
    </citation>
    <scope>NUCLEOTIDE SEQUENCE [LARGE SCALE GENOMIC DNA]</scope>
    <source>
        <strain evidence="2 3">DSM 100565</strain>
    </source>
</reference>
<feature type="domain" description="Helix-turn-helix" evidence="1">
    <location>
        <begin position="12"/>
        <end position="55"/>
    </location>
</feature>
<dbReference type="Proteomes" id="UP000184292">
    <property type="component" value="Unassembled WGS sequence"/>
</dbReference>